<sequence>MKQSDLSFVSPSNMSGCPQRVAMNQSGEDYQSNSNLPPNVREPFNRVDIDHQNQFTVSLPAKLPTSQASPGNLEHVRSDQATLRFSVPIQKSVDPQMALQERKLQANEALRLQHHSAQILANLSTRHQVDQGTQSNFDNFTAQQKQESQRFRIPQILNSVTTSAILPSPQRTNNAQSTHQASSTIDAANEIEVRPQNNKESEFNQRMPKSNQTSKKEAVQGAELITPPNDQMDATSQFPSQMFFTANRPTVMLIKEADTQTDSIDESPEKSKKTSPQGTQTSNSEFDLERSTVECQTNENSQSSLKRDMGITACASEENVLDLLRIQVPIEEGFEDEMTQELNIEERKRSRDDKNGREGGTEESRGTNLPSEDIRIVKDAHSQDQRYGIHQYQQNQNIQTSIQQQQQTAASSNLCRSMQRTIEDSIQPQAQVQIQEQQEEPPKPPWVTQQFARPLENHSPPFSSPTQLLLSPQRQVLPTPTQPDQVQLDSHQMPHTVNKRMAEAALDHSQQSIQHFQQLSPGLVQCSPLATPLQHPQQHNTQNTWQQDFSAPYDNRQHQNFQEQTPSASFSSQWKISSLPSNELMPQTGQSCIQQQQALSQLENETLHHPVQSVPQVLHEPLNRFSGNEAMKQMAPRFHQPQEQLLTKPSDQETVQLSKEQNECRQIPQGHQPGVQVQNSGNEIPQQPVQHISSMIHQQQGQLQQFPRNGSLQEQQLYQPPRNETMQQPMEQLPAMFHQQQEPPKQTSGNETVQQLTQQMPSLVQQSPLPQQPGNEISQQPMPSTFHQQLSLVSAVVQQQPMQQQTPSTFQQPMHQIPSSGQTQLPQVSHQYYQVAAHPEQLQGIKTEKEQQQSPEQLQQPSNSLNVLQRIPTEPGRAPPLMESEQGQLQQPENFGQQSSQPPGVNEVTNHEYQTLISANQRPGTQLPQMSTTRLKTSNMVPFEASSGTILNDTIFFFSMLPIVIACKDILDQAELEIWEILSMSLLAALLLIFTFLMTYFLLTTMEHVDITRIVTQPLILSQASEADMDNI</sequence>
<feature type="region of interest" description="Disordered" evidence="1">
    <location>
        <begin position="798"/>
        <end position="828"/>
    </location>
</feature>
<feature type="compositionally biased region" description="Low complexity" evidence="1">
    <location>
        <begin position="427"/>
        <end position="436"/>
    </location>
</feature>
<feature type="compositionally biased region" description="Polar residues" evidence="1">
    <location>
        <begin position="885"/>
        <end position="907"/>
    </location>
</feature>
<feature type="compositionally biased region" description="Polar residues" evidence="1">
    <location>
        <begin position="274"/>
        <end position="285"/>
    </location>
</feature>
<feature type="transmembrane region" description="Helical" evidence="2">
    <location>
        <begin position="981"/>
        <end position="1003"/>
    </location>
</feature>
<evidence type="ECO:0000256" key="2">
    <source>
        <dbReference type="SAM" id="Phobius"/>
    </source>
</evidence>
<feature type="region of interest" description="Disordered" evidence="1">
    <location>
        <begin position="164"/>
        <end position="218"/>
    </location>
</feature>
<feature type="compositionally biased region" description="Basic and acidic residues" evidence="1">
    <location>
        <begin position="344"/>
        <end position="365"/>
    </location>
</feature>
<feature type="compositionally biased region" description="Polar residues" evidence="1">
    <location>
        <begin position="164"/>
        <end position="186"/>
    </location>
</feature>
<feature type="compositionally biased region" description="Basic and acidic residues" evidence="1">
    <location>
        <begin position="191"/>
        <end position="203"/>
    </location>
</feature>
<gene>
    <name evidence="3" type="ORF">CTOB1V02_LOCUS2356</name>
</gene>
<accession>A0A7R8W3X8</accession>
<evidence type="ECO:0000313" key="3">
    <source>
        <dbReference type="EMBL" id="CAD7224391.1"/>
    </source>
</evidence>
<reference evidence="3" key="1">
    <citation type="submission" date="2020-11" db="EMBL/GenBank/DDBJ databases">
        <authorList>
            <person name="Tran Van P."/>
        </authorList>
    </citation>
    <scope>NUCLEOTIDE SEQUENCE</scope>
</reference>
<evidence type="ECO:0000256" key="1">
    <source>
        <dbReference type="SAM" id="MobiDB-lite"/>
    </source>
</evidence>
<proteinExistence type="predicted"/>
<keyword evidence="2" id="KW-0472">Membrane</keyword>
<feature type="compositionally biased region" description="Low complexity" evidence="1">
    <location>
        <begin position="852"/>
        <end position="862"/>
    </location>
</feature>
<feature type="region of interest" description="Disordered" evidence="1">
    <location>
        <begin position="259"/>
        <end position="305"/>
    </location>
</feature>
<protein>
    <submittedName>
        <fullName evidence="3">Uncharacterized protein</fullName>
    </submittedName>
</protein>
<keyword evidence="2" id="KW-0812">Transmembrane</keyword>
<feature type="region of interest" description="Disordered" evidence="1">
    <location>
        <begin position="846"/>
        <end position="907"/>
    </location>
</feature>
<name>A0A7R8W3X8_9CRUS</name>
<organism evidence="3">
    <name type="scientific">Cyprideis torosa</name>
    <dbReference type="NCBI Taxonomy" id="163714"/>
    <lineage>
        <taxon>Eukaryota</taxon>
        <taxon>Metazoa</taxon>
        <taxon>Ecdysozoa</taxon>
        <taxon>Arthropoda</taxon>
        <taxon>Crustacea</taxon>
        <taxon>Oligostraca</taxon>
        <taxon>Ostracoda</taxon>
        <taxon>Podocopa</taxon>
        <taxon>Podocopida</taxon>
        <taxon>Cytherocopina</taxon>
        <taxon>Cytheroidea</taxon>
        <taxon>Cytherideidae</taxon>
        <taxon>Cyprideis</taxon>
    </lineage>
</organism>
<feature type="compositionally biased region" description="Low complexity" evidence="1">
    <location>
        <begin position="798"/>
        <end position="814"/>
    </location>
</feature>
<dbReference type="EMBL" id="OB660360">
    <property type="protein sequence ID" value="CAD7224391.1"/>
    <property type="molecule type" value="Genomic_DNA"/>
</dbReference>
<feature type="compositionally biased region" description="Polar residues" evidence="1">
    <location>
        <begin position="817"/>
        <end position="828"/>
    </location>
</feature>
<feature type="region of interest" description="Disordered" evidence="1">
    <location>
        <begin position="427"/>
        <end position="447"/>
    </location>
</feature>
<feature type="compositionally biased region" description="Polar residues" evidence="1">
    <location>
        <begin position="293"/>
        <end position="304"/>
    </location>
</feature>
<feature type="region of interest" description="Disordered" evidence="1">
    <location>
        <begin position="1"/>
        <end position="38"/>
    </location>
</feature>
<dbReference type="AlphaFoldDB" id="A0A7R8W3X8"/>
<feature type="compositionally biased region" description="Polar residues" evidence="1">
    <location>
        <begin position="1"/>
        <end position="37"/>
    </location>
</feature>
<feature type="region of interest" description="Disordered" evidence="1">
    <location>
        <begin position="337"/>
        <end position="374"/>
    </location>
</feature>
<keyword evidence="2" id="KW-1133">Transmembrane helix</keyword>